<organism evidence="3 4">
    <name type="scientific">Clostridium collagenovorans DSM 3089</name>
    <dbReference type="NCBI Taxonomy" id="1121306"/>
    <lineage>
        <taxon>Bacteria</taxon>
        <taxon>Bacillati</taxon>
        <taxon>Bacillota</taxon>
        <taxon>Clostridia</taxon>
        <taxon>Eubacteriales</taxon>
        <taxon>Clostridiaceae</taxon>
        <taxon>Clostridium</taxon>
    </lineage>
</organism>
<dbReference type="Gene3D" id="2.30.30.90">
    <property type="match status" value="1"/>
</dbReference>
<dbReference type="InterPro" id="IPR038157">
    <property type="entry name" value="FeoA_core_dom"/>
</dbReference>
<accession>A0A1M5TKK4</accession>
<dbReference type="SMART" id="SM00899">
    <property type="entry name" value="FeoA"/>
    <property type="match status" value="1"/>
</dbReference>
<sequence>MTICDLKIGDFAYIDTIIGNKNLAKRLLALGCIEGTEVEVKGCAPFGDPLILNIRGFNLALRKKDAKNINITKVKEKNHEDCCVNR</sequence>
<dbReference type="Proteomes" id="UP000184526">
    <property type="component" value="Unassembled WGS sequence"/>
</dbReference>
<name>A0A1M5TKK4_9CLOT</name>
<dbReference type="PANTHER" id="PTHR42954:SF2">
    <property type="entry name" value="FE(2+) TRANSPORT PROTEIN A"/>
    <property type="match status" value="1"/>
</dbReference>
<evidence type="ECO:0000313" key="4">
    <source>
        <dbReference type="Proteomes" id="UP000184526"/>
    </source>
</evidence>
<dbReference type="RefSeq" id="WP_072829935.1">
    <property type="nucleotide sequence ID" value="NZ_FQXP01000003.1"/>
</dbReference>
<feature type="domain" description="Ferrous iron transporter FeoA-like" evidence="2">
    <location>
        <begin position="1"/>
        <end position="73"/>
    </location>
</feature>
<gene>
    <name evidence="3" type="ORF">SAMN02745196_00620</name>
</gene>
<dbReference type="OrthoDB" id="9811076at2"/>
<keyword evidence="1" id="KW-0408">Iron</keyword>
<evidence type="ECO:0000256" key="1">
    <source>
        <dbReference type="ARBA" id="ARBA00023004"/>
    </source>
</evidence>
<dbReference type="PANTHER" id="PTHR42954">
    <property type="entry name" value="FE(2+) TRANSPORT PROTEIN A"/>
    <property type="match status" value="1"/>
</dbReference>
<dbReference type="SUPFAM" id="SSF50037">
    <property type="entry name" value="C-terminal domain of transcriptional repressors"/>
    <property type="match status" value="1"/>
</dbReference>
<dbReference type="Pfam" id="PF04023">
    <property type="entry name" value="FeoA"/>
    <property type="match status" value="1"/>
</dbReference>
<proteinExistence type="predicted"/>
<dbReference type="GO" id="GO:0046914">
    <property type="term" value="F:transition metal ion binding"/>
    <property type="evidence" value="ECO:0007669"/>
    <property type="project" value="InterPro"/>
</dbReference>
<dbReference type="EMBL" id="FQXP01000003">
    <property type="protein sequence ID" value="SHH51234.1"/>
    <property type="molecule type" value="Genomic_DNA"/>
</dbReference>
<reference evidence="3 4" key="1">
    <citation type="submission" date="2016-11" db="EMBL/GenBank/DDBJ databases">
        <authorList>
            <person name="Jaros S."/>
            <person name="Januszkiewicz K."/>
            <person name="Wedrychowicz H."/>
        </authorList>
    </citation>
    <scope>NUCLEOTIDE SEQUENCE [LARGE SCALE GENOMIC DNA]</scope>
    <source>
        <strain evidence="3 4">DSM 3089</strain>
    </source>
</reference>
<dbReference type="InterPro" id="IPR052713">
    <property type="entry name" value="FeoA"/>
</dbReference>
<dbReference type="STRING" id="1121306.SAMN02745196_00620"/>
<dbReference type="InterPro" id="IPR007167">
    <property type="entry name" value="Fe-transptr_FeoA-like"/>
</dbReference>
<protein>
    <submittedName>
        <fullName evidence="3">Ferrous iron transport protein A</fullName>
    </submittedName>
</protein>
<dbReference type="InterPro" id="IPR008988">
    <property type="entry name" value="Transcriptional_repressor_C"/>
</dbReference>
<dbReference type="AlphaFoldDB" id="A0A1M5TKK4"/>
<evidence type="ECO:0000313" key="3">
    <source>
        <dbReference type="EMBL" id="SHH51234.1"/>
    </source>
</evidence>
<evidence type="ECO:0000259" key="2">
    <source>
        <dbReference type="SMART" id="SM00899"/>
    </source>
</evidence>
<keyword evidence="4" id="KW-1185">Reference proteome</keyword>